<comment type="caution">
    <text evidence="6">The sequence shown here is derived from an EMBL/GenBank/DDBJ whole genome shotgun (WGS) entry which is preliminary data.</text>
</comment>
<evidence type="ECO:0000259" key="5">
    <source>
        <dbReference type="Pfam" id="PF14111"/>
    </source>
</evidence>
<evidence type="ECO:0000256" key="4">
    <source>
        <dbReference type="SAM" id="MobiDB-lite"/>
    </source>
</evidence>
<feature type="region of interest" description="Disordered" evidence="4">
    <location>
        <begin position="197"/>
        <end position="225"/>
    </location>
</feature>
<accession>A0A4V6A7D0</accession>
<dbReference type="Pfam" id="PF01535">
    <property type="entry name" value="PPR"/>
    <property type="match status" value="1"/>
</dbReference>
<sequence length="424" mass="47784">MIATRVWKNHGLENVMTTAGGFMIFRFSTVAAMYGVLEKGPWIFRGKAIILQQWHPYFFFDKNKITKLPIWIWLHGLPFPLYSKVGFSLTASMAGRPLSCDEQTFNSTRLDYARVEYKWKPPRCGKCCLFGHVCPEPRLAAPIEKGKEIHEITKAIPIPAAVSTPYECTKISALGGVRLFCSNETIKRDTKVNFSLSDSDSEDVAAENNDQVKKERPIPPPYNPFNKQQPVVFEDPEDPKDLQHIFHRMRSEGGLLNNAVKMFDALSKDDLTHEALQLFSQIKDKGHMPDVVAHTAVMEAYFNAGTGHSKKALKVFMRMLASGVVPNAYTYSVLITGLAADAKLVDAKKYVLEMMAKGMLPNAHTYAAVFEAYTRENKVDEAKELLQQMKARGFVPDENAVRDALRDKRGQVFRTVIGILFDKI</sequence>
<dbReference type="AlphaFoldDB" id="A0A4V6A7D0"/>
<feature type="repeat" description="PPR" evidence="3">
    <location>
        <begin position="290"/>
        <end position="326"/>
    </location>
</feature>
<dbReference type="Gene3D" id="1.25.40.10">
    <property type="entry name" value="Tetratricopeptide repeat domain"/>
    <property type="match status" value="1"/>
</dbReference>
<evidence type="ECO:0000256" key="3">
    <source>
        <dbReference type="PROSITE-ProRule" id="PRU00708"/>
    </source>
</evidence>
<reference evidence="6" key="1">
    <citation type="submission" date="2018-10" db="EMBL/GenBank/DDBJ databases">
        <title>Population genomic analysis revealed the cold adaptation of white poplar.</title>
        <authorList>
            <person name="Liu Y.-J."/>
        </authorList>
    </citation>
    <scope>NUCLEOTIDE SEQUENCE [LARGE SCALE GENOMIC DNA]</scope>
    <source>
        <strain evidence="6">PAL-ZL1</strain>
    </source>
</reference>
<dbReference type="PROSITE" id="PS51375">
    <property type="entry name" value="PPR"/>
    <property type="match status" value="3"/>
</dbReference>
<dbReference type="InterPro" id="IPR002885">
    <property type="entry name" value="PPR_rpt"/>
</dbReference>
<feature type="domain" description="DUF4283" evidence="5">
    <location>
        <begin position="4"/>
        <end position="59"/>
    </location>
</feature>
<feature type="repeat" description="PPR" evidence="3">
    <location>
        <begin position="362"/>
        <end position="396"/>
    </location>
</feature>
<dbReference type="NCBIfam" id="TIGR00756">
    <property type="entry name" value="PPR"/>
    <property type="match status" value="2"/>
</dbReference>
<protein>
    <recommendedName>
        <fullName evidence="5">DUF4283 domain-containing protein</fullName>
    </recommendedName>
</protein>
<evidence type="ECO:0000256" key="2">
    <source>
        <dbReference type="ARBA" id="ARBA00022737"/>
    </source>
</evidence>
<dbReference type="Pfam" id="PF13041">
    <property type="entry name" value="PPR_2"/>
    <property type="match status" value="2"/>
</dbReference>
<evidence type="ECO:0000256" key="1">
    <source>
        <dbReference type="ARBA" id="ARBA00007626"/>
    </source>
</evidence>
<dbReference type="PANTHER" id="PTHR47447">
    <property type="entry name" value="OS03G0856100 PROTEIN"/>
    <property type="match status" value="1"/>
</dbReference>
<dbReference type="Pfam" id="PF14111">
    <property type="entry name" value="DUF4283"/>
    <property type="match status" value="1"/>
</dbReference>
<comment type="similarity">
    <text evidence="1">Belongs to the PPR family. P subfamily.</text>
</comment>
<dbReference type="EMBL" id="RCHU01000665">
    <property type="protein sequence ID" value="TKR98645.1"/>
    <property type="molecule type" value="Genomic_DNA"/>
</dbReference>
<keyword evidence="2" id="KW-0677">Repeat</keyword>
<dbReference type="InterPro" id="IPR011990">
    <property type="entry name" value="TPR-like_helical_dom_sf"/>
</dbReference>
<dbReference type="PANTHER" id="PTHR47447:SF17">
    <property type="entry name" value="OS12G0638900 PROTEIN"/>
    <property type="match status" value="1"/>
</dbReference>
<dbReference type="InterPro" id="IPR025558">
    <property type="entry name" value="DUF4283"/>
</dbReference>
<feature type="repeat" description="PPR" evidence="3">
    <location>
        <begin position="327"/>
        <end position="361"/>
    </location>
</feature>
<evidence type="ECO:0000313" key="6">
    <source>
        <dbReference type="EMBL" id="TKR98645.1"/>
    </source>
</evidence>
<name>A0A4V6A7D0_POPAL</name>
<proteinExistence type="inferred from homology"/>
<organism evidence="6">
    <name type="scientific">Populus alba</name>
    <name type="common">White poplar</name>
    <dbReference type="NCBI Taxonomy" id="43335"/>
    <lineage>
        <taxon>Eukaryota</taxon>
        <taxon>Viridiplantae</taxon>
        <taxon>Streptophyta</taxon>
        <taxon>Embryophyta</taxon>
        <taxon>Tracheophyta</taxon>
        <taxon>Spermatophyta</taxon>
        <taxon>Magnoliopsida</taxon>
        <taxon>eudicotyledons</taxon>
        <taxon>Gunneridae</taxon>
        <taxon>Pentapetalae</taxon>
        <taxon>rosids</taxon>
        <taxon>fabids</taxon>
        <taxon>Malpighiales</taxon>
        <taxon>Salicaceae</taxon>
        <taxon>Saliceae</taxon>
        <taxon>Populus</taxon>
    </lineage>
</organism>
<gene>
    <name evidence="6" type="ORF">D5086_0000201630</name>
</gene>